<dbReference type="Gene3D" id="2.20.25.110">
    <property type="entry name" value="S-adenosyl-L-methionine-dependent methyltransferases"/>
    <property type="match status" value="1"/>
</dbReference>
<gene>
    <name evidence="3" type="ORF">BN997_01769</name>
</gene>
<accession>A0A0A1MQB2</accession>
<evidence type="ECO:0000256" key="1">
    <source>
        <dbReference type="ARBA" id="ARBA00022679"/>
    </source>
</evidence>
<dbReference type="Proteomes" id="UP000040453">
    <property type="component" value="Unassembled WGS sequence"/>
</dbReference>
<dbReference type="RefSeq" id="WP_042531366.1">
    <property type="nucleotide sequence ID" value="NZ_CAXOIH010000009.1"/>
</dbReference>
<dbReference type="PANTHER" id="PTHR43861:SF3">
    <property type="entry name" value="PUTATIVE (AFU_ORTHOLOGUE AFUA_2G14390)-RELATED"/>
    <property type="match status" value="1"/>
</dbReference>
<proteinExistence type="predicted"/>
<dbReference type="GO" id="GO:0032259">
    <property type="term" value="P:methylation"/>
    <property type="evidence" value="ECO:0007669"/>
    <property type="project" value="UniProtKB-KW"/>
</dbReference>
<dbReference type="Pfam" id="PF13649">
    <property type="entry name" value="Methyltransf_25"/>
    <property type="match status" value="1"/>
</dbReference>
<keyword evidence="1 3" id="KW-0808">Transferase</keyword>
<evidence type="ECO:0000313" key="4">
    <source>
        <dbReference type="Proteomes" id="UP000040453"/>
    </source>
</evidence>
<keyword evidence="3" id="KW-0489">Methyltransferase</keyword>
<dbReference type="InterPro" id="IPR029063">
    <property type="entry name" value="SAM-dependent_MTases_sf"/>
</dbReference>
<dbReference type="OrthoDB" id="9804312at2"/>
<dbReference type="EMBL" id="CDGG01000001">
    <property type="protein sequence ID" value="CEI81914.1"/>
    <property type="molecule type" value="Genomic_DNA"/>
</dbReference>
<dbReference type="InterPro" id="IPR041698">
    <property type="entry name" value="Methyltransf_25"/>
</dbReference>
<evidence type="ECO:0000259" key="2">
    <source>
        <dbReference type="Pfam" id="PF13649"/>
    </source>
</evidence>
<name>A0A0A1MQB2_9BACI</name>
<dbReference type="AlphaFoldDB" id="A0A0A1MQB2"/>
<dbReference type="STRING" id="545501.BN997_01769"/>
<dbReference type="CDD" id="cd02440">
    <property type="entry name" value="AdoMet_MTases"/>
    <property type="match status" value="1"/>
</dbReference>
<evidence type="ECO:0000313" key="3">
    <source>
        <dbReference type="EMBL" id="CEI81914.1"/>
    </source>
</evidence>
<dbReference type="Gene3D" id="3.40.50.150">
    <property type="entry name" value="Vaccinia Virus protein VP39"/>
    <property type="match status" value="1"/>
</dbReference>
<keyword evidence="4" id="KW-1185">Reference proteome</keyword>
<dbReference type="SUPFAM" id="SSF53335">
    <property type="entry name" value="S-adenosyl-L-methionine-dependent methyltransferases"/>
    <property type="match status" value="1"/>
</dbReference>
<sequence length="249" mass="28455">MFKEYGELSTKLYEVTKPVGHSLNGDMEYYLEKVKNRQGSVLEAGVGTGRMLIPLLKEGIAIDGVDISPEMLTQCKTNMQKYQVNTNLFNQDLIQLDLKQKYSTIIMPSGSFCLLSRNQIDTFLQRIYHHLEEDGLFIFDTLLPIGFQTGDMEISNYPITEDSGILFTSISKGIDWLEQKISYIHKYELLHKGAVKKTEISHFILYWYGLKELEGLLKHIGFSSIDYDIGYGQENDPSLITFSASKEHN</sequence>
<dbReference type="GO" id="GO:0008168">
    <property type="term" value="F:methyltransferase activity"/>
    <property type="evidence" value="ECO:0007669"/>
    <property type="project" value="UniProtKB-KW"/>
</dbReference>
<reference evidence="3 4" key="1">
    <citation type="submission" date="2014-11" db="EMBL/GenBank/DDBJ databases">
        <authorList>
            <person name="Urmite Genomes Urmite Genomes"/>
        </authorList>
    </citation>
    <scope>NUCLEOTIDE SEQUENCE [LARGE SCALE GENOMIC DNA]</scope>
    <source>
        <strain evidence="3 4">Oc5</strain>
    </source>
</reference>
<dbReference type="PANTHER" id="PTHR43861">
    <property type="entry name" value="TRANS-ACONITATE 2-METHYLTRANSFERASE-RELATED"/>
    <property type="match status" value="1"/>
</dbReference>
<organism evidence="3 4">
    <name type="scientific">Oceanobacillus oncorhynchi</name>
    <dbReference type="NCBI Taxonomy" id="545501"/>
    <lineage>
        <taxon>Bacteria</taxon>
        <taxon>Bacillati</taxon>
        <taxon>Bacillota</taxon>
        <taxon>Bacilli</taxon>
        <taxon>Bacillales</taxon>
        <taxon>Bacillaceae</taxon>
        <taxon>Oceanobacillus</taxon>
    </lineage>
</organism>
<protein>
    <submittedName>
        <fullName evidence="3">Glycine/sarcosine/dimethylglycine N-methyltransferase</fullName>
    </submittedName>
</protein>
<feature type="domain" description="Methyltransferase" evidence="2">
    <location>
        <begin position="41"/>
        <end position="135"/>
    </location>
</feature>